<organism evidence="1 2">
    <name type="scientific">Nocardioides zeae</name>
    <dbReference type="NCBI Taxonomy" id="1457234"/>
    <lineage>
        <taxon>Bacteria</taxon>
        <taxon>Bacillati</taxon>
        <taxon>Actinomycetota</taxon>
        <taxon>Actinomycetes</taxon>
        <taxon>Propionibacteriales</taxon>
        <taxon>Nocardioidaceae</taxon>
        <taxon>Nocardioides</taxon>
    </lineage>
</organism>
<reference evidence="1" key="1">
    <citation type="submission" date="2023-08" db="EMBL/GenBank/DDBJ databases">
        <title>Functional and genomic diversity of the sorghum phyllosphere microbiome.</title>
        <authorList>
            <person name="Shade A."/>
        </authorList>
    </citation>
    <scope>NUCLEOTIDE SEQUENCE</scope>
    <source>
        <strain evidence="1">SORGH_AS_0885</strain>
    </source>
</reference>
<protein>
    <submittedName>
        <fullName evidence="1">Vacuolar-type H+-ATPase subunit H</fullName>
    </submittedName>
</protein>
<name>A0ACC6IM33_9ACTN</name>
<proteinExistence type="predicted"/>
<sequence length="198" mass="19963">MGQSPEELTAEIARTRGALASDLDELQDKVSPSAIVDRKKAAARDRVLGVREKVMGGANDARGKVAGGAEGASNAASNAASQAVDSAHQAAETAQQRYDGAPLAAGVAVFGLGMVISALLPASKVEARAAAQVTDTIKEQAAPLVDDARAAAADVGQSLRDSAASSVEEVKQTAQDAASHVQEEGASSAQNVRSETTG</sequence>
<accession>A0ACC6IM33</accession>
<gene>
    <name evidence="1" type="ORF">QE364_003497</name>
</gene>
<keyword evidence="2" id="KW-1185">Reference proteome</keyword>
<evidence type="ECO:0000313" key="2">
    <source>
        <dbReference type="Proteomes" id="UP001261666"/>
    </source>
</evidence>
<dbReference type="EMBL" id="JAVIZJ010000012">
    <property type="protein sequence ID" value="MDR6211769.1"/>
    <property type="molecule type" value="Genomic_DNA"/>
</dbReference>
<dbReference type="Proteomes" id="UP001261666">
    <property type="component" value="Unassembled WGS sequence"/>
</dbReference>
<comment type="caution">
    <text evidence="1">The sequence shown here is derived from an EMBL/GenBank/DDBJ whole genome shotgun (WGS) entry which is preliminary data.</text>
</comment>
<evidence type="ECO:0000313" key="1">
    <source>
        <dbReference type="EMBL" id="MDR6211769.1"/>
    </source>
</evidence>